<dbReference type="AlphaFoldDB" id="A0A176Y5N8"/>
<keyword evidence="1" id="KW-1133">Transmembrane helix</keyword>
<keyword evidence="1" id="KW-0812">Transmembrane</keyword>
<reference evidence="2 3" key="1">
    <citation type="submission" date="2016-03" db="EMBL/GenBank/DDBJ databases">
        <title>Draft Genome Sequence of the Strain BR 10245 (Bradyrhizobium sp.) isolated from nodules of Centrolobium paraense.</title>
        <authorList>
            <person name="Simoes-Araujo J.L.Sr."/>
            <person name="Barauna A.C."/>
            <person name="Silva K."/>
            <person name="Zilli J.E."/>
        </authorList>
    </citation>
    <scope>NUCLEOTIDE SEQUENCE [LARGE SCALE GENOMIC DNA]</scope>
    <source>
        <strain evidence="2 3">BR 10245</strain>
    </source>
</reference>
<keyword evidence="1" id="KW-0472">Membrane</keyword>
<proteinExistence type="predicted"/>
<keyword evidence="3" id="KW-1185">Reference proteome</keyword>
<protein>
    <submittedName>
        <fullName evidence="2">Uncharacterized protein</fullName>
    </submittedName>
</protein>
<dbReference type="RefSeq" id="WP_063709240.1">
    <property type="nucleotide sequence ID" value="NZ_LUUB01000132.1"/>
</dbReference>
<dbReference type="EMBL" id="LUUB01000132">
    <property type="protein sequence ID" value="OAE96193.1"/>
    <property type="molecule type" value="Genomic_DNA"/>
</dbReference>
<sequence>MADRTTIDSSVALLQASAFGAHAPQRGCGIDASRFTPATAGHDVIMIIAGITTVTILRVARFVLMEAKDFCFS</sequence>
<name>A0A176Y5N8_9BRAD</name>
<evidence type="ECO:0000313" key="3">
    <source>
        <dbReference type="Proteomes" id="UP000076959"/>
    </source>
</evidence>
<dbReference type="Proteomes" id="UP000076959">
    <property type="component" value="Unassembled WGS sequence"/>
</dbReference>
<evidence type="ECO:0000256" key="1">
    <source>
        <dbReference type="SAM" id="Phobius"/>
    </source>
</evidence>
<comment type="caution">
    <text evidence="2">The sequence shown here is derived from an EMBL/GenBank/DDBJ whole genome shotgun (WGS) entry which is preliminary data.</text>
</comment>
<organism evidence="2 3">
    <name type="scientific">Bradyrhizobium centrolobii</name>
    <dbReference type="NCBI Taxonomy" id="1505087"/>
    <lineage>
        <taxon>Bacteria</taxon>
        <taxon>Pseudomonadati</taxon>
        <taxon>Pseudomonadota</taxon>
        <taxon>Alphaproteobacteria</taxon>
        <taxon>Hyphomicrobiales</taxon>
        <taxon>Nitrobacteraceae</taxon>
        <taxon>Bradyrhizobium</taxon>
    </lineage>
</organism>
<accession>A0A176Y5N8</accession>
<evidence type="ECO:0000313" key="2">
    <source>
        <dbReference type="EMBL" id="OAE96193.1"/>
    </source>
</evidence>
<feature type="transmembrane region" description="Helical" evidence="1">
    <location>
        <begin position="44"/>
        <end position="64"/>
    </location>
</feature>
<gene>
    <name evidence="2" type="ORF">AYJ54_37000</name>
</gene>